<dbReference type="Proteomes" id="UP000297229">
    <property type="component" value="Unassembled WGS sequence"/>
</dbReference>
<reference evidence="1 2" key="1">
    <citation type="submission" date="2017-12" db="EMBL/GenBank/DDBJ databases">
        <title>Comparative genomics of Botrytis spp.</title>
        <authorList>
            <person name="Valero-Jimenez C.A."/>
            <person name="Tapia P."/>
            <person name="Veloso J."/>
            <person name="Silva-Moreno E."/>
            <person name="Staats M."/>
            <person name="Valdes J.H."/>
            <person name="Van Kan J.A.L."/>
        </authorList>
    </citation>
    <scope>NUCLEOTIDE SEQUENCE [LARGE SCALE GENOMIC DNA]</scope>
    <source>
        <strain evidence="1 2">Be9601</strain>
    </source>
</reference>
<organism evidence="1 2">
    <name type="scientific">Botrytis elliptica</name>
    <dbReference type="NCBI Taxonomy" id="278938"/>
    <lineage>
        <taxon>Eukaryota</taxon>
        <taxon>Fungi</taxon>
        <taxon>Dikarya</taxon>
        <taxon>Ascomycota</taxon>
        <taxon>Pezizomycotina</taxon>
        <taxon>Leotiomycetes</taxon>
        <taxon>Helotiales</taxon>
        <taxon>Sclerotiniaceae</taxon>
        <taxon>Botrytis</taxon>
    </lineage>
</organism>
<evidence type="ECO:0000313" key="1">
    <source>
        <dbReference type="EMBL" id="TGO80362.1"/>
    </source>
</evidence>
<protein>
    <submittedName>
        <fullName evidence="1">Uncharacterized protein</fullName>
    </submittedName>
</protein>
<gene>
    <name evidence="1" type="ORF">BELL_0009g00310</name>
</gene>
<sequence length="77" mass="8678">MLGYVMLCYDVFSYRLCIVPVHEYACVGVHLAKMAECKMDGGLLGVRGVVSYDGLLCYAMRFYAMLCYGNEFLAEKL</sequence>
<keyword evidence="2" id="KW-1185">Reference proteome</keyword>
<evidence type="ECO:0000313" key="2">
    <source>
        <dbReference type="Proteomes" id="UP000297229"/>
    </source>
</evidence>
<dbReference type="AlphaFoldDB" id="A0A4Z1K9Y4"/>
<comment type="caution">
    <text evidence="1">The sequence shown here is derived from an EMBL/GenBank/DDBJ whole genome shotgun (WGS) entry which is preliminary data.</text>
</comment>
<name>A0A4Z1K9Y4_9HELO</name>
<proteinExistence type="predicted"/>
<dbReference type="EMBL" id="PQXM01000009">
    <property type="protein sequence ID" value="TGO80362.1"/>
    <property type="molecule type" value="Genomic_DNA"/>
</dbReference>
<accession>A0A4Z1K9Y4</accession>